<evidence type="ECO:0000313" key="2">
    <source>
        <dbReference type="Proteomes" id="UP000092445"/>
    </source>
</evidence>
<dbReference type="STRING" id="7398.A0A1B0AB84"/>
<keyword evidence="2" id="KW-1185">Reference proteome</keyword>
<proteinExistence type="predicted"/>
<dbReference type="VEuPathDB" id="VectorBase:GPAI040010"/>
<reference evidence="1" key="2">
    <citation type="submission" date="2020-05" db="UniProtKB">
        <authorList>
            <consortium name="EnsemblMetazoa"/>
        </authorList>
    </citation>
    <scope>IDENTIFICATION</scope>
    <source>
        <strain evidence="1">IAEA</strain>
    </source>
</reference>
<protein>
    <submittedName>
        <fullName evidence="1">Uncharacterized protein</fullName>
    </submittedName>
</protein>
<dbReference type="Proteomes" id="UP000092445">
    <property type="component" value="Unassembled WGS sequence"/>
</dbReference>
<sequence length="173" mass="20339">MVDNLESALFYFDGLERNVALLREDLIICDARYTDTVRSHCAQMLIMTAKIKVEIFGFSAKSDIGSLMLILPDNIEEIGCQNTILILLEAFRLYNVNQWPKECIENYIHHALGIFLHLEKNLEYVVLVEIFNIFHNCLLFNKEWQRLQSITESTTLQFQRLKRQLKELKEKKV</sequence>
<dbReference type="AlphaFoldDB" id="A0A1B0AB84"/>
<name>A0A1B0AB84_GLOPL</name>
<dbReference type="EnsemblMetazoa" id="GPAI040010-RA">
    <property type="protein sequence ID" value="GPAI040010-PA"/>
    <property type="gene ID" value="GPAI040010"/>
</dbReference>
<evidence type="ECO:0000313" key="1">
    <source>
        <dbReference type="EnsemblMetazoa" id="GPAI040010-PA"/>
    </source>
</evidence>
<reference evidence="2" key="1">
    <citation type="submission" date="2014-03" db="EMBL/GenBank/DDBJ databases">
        <authorList>
            <person name="Aksoy S."/>
            <person name="Warren W."/>
            <person name="Wilson R.K."/>
        </authorList>
    </citation>
    <scope>NUCLEOTIDE SEQUENCE [LARGE SCALE GENOMIC DNA]</scope>
    <source>
        <strain evidence="2">IAEA</strain>
    </source>
</reference>
<organism evidence="1 2">
    <name type="scientific">Glossina pallidipes</name>
    <name type="common">Tsetse fly</name>
    <dbReference type="NCBI Taxonomy" id="7398"/>
    <lineage>
        <taxon>Eukaryota</taxon>
        <taxon>Metazoa</taxon>
        <taxon>Ecdysozoa</taxon>
        <taxon>Arthropoda</taxon>
        <taxon>Hexapoda</taxon>
        <taxon>Insecta</taxon>
        <taxon>Pterygota</taxon>
        <taxon>Neoptera</taxon>
        <taxon>Endopterygota</taxon>
        <taxon>Diptera</taxon>
        <taxon>Brachycera</taxon>
        <taxon>Muscomorpha</taxon>
        <taxon>Hippoboscoidea</taxon>
        <taxon>Glossinidae</taxon>
        <taxon>Glossina</taxon>
    </lineage>
</organism>
<accession>A0A1B0AB84</accession>